<proteinExistence type="predicted"/>
<protein>
    <submittedName>
        <fullName evidence="7">Patatin-like phospholipase family protein</fullName>
    </submittedName>
</protein>
<keyword evidence="8" id="KW-1185">Reference proteome</keyword>
<dbReference type="PROSITE" id="PS51635">
    <property type="entry name" value="PNPLA"/>
    <property type="match status" value="1"/>
</dbReference>
<feature type="domain" description="PNPLA" evidence="6">
    <location>
        <begin position="31"/>
        <end position="198"/>
    </location>
</feature>
<dbReference type="RefSeq" id="WP_185721328.1">
    <property type="nucleotide sequence ID" value="NZ_BAAAWI010000001.1"/>
</dbReference>
<feature type="region of interest" description="Disordered" evidence="5">
    <location>
        <begin position="304"/>
        <end position="328"/>
    </location>
</feature>
<dbReference type="GO" id="GO:0016787">
    <property type="term" value="F:hydrolase activity"/>
    <property type="evidence" value="ECO:0007669"/>
    <property type="project" value="UniProtKB-UniRule"/>
</dbReference>
<dbReference type="GO" id="GO:0016042">
    <property type="term" value="P:lipid catabolic process"/>
    <property type="evidence" value="ECO:0007669"/>
    <property type="project" value="UniProtKB-UniRule"/>
</dbReference>
<evidence type="ECO:0000259" key="6">
    <source>
        <dbReference type="PROSITE" id="PS51635"/>
    </source>
</evidence>
<gene>
    <name evidence="7" type="ORF">H6H00_11840</name>
</gene>
<name>A0A7G7MP00_9PSEU</name>
<dbReference type="Proteomes" id="UP000515728">
    <property type="component" value="Chromosome"/>
</dbReference>
<feature type="short sequence motif" description="GXSXG" evidence="4">
    <location>
        <begin position="64"/>
        <end position="68"/>
    </location>
</feature>
<dbReference type="KEGG" id="ppel:H6H00_11840"/>
<evidence type="ECO:0000256" key="3">
    <source>
        <dbReference type="ARBA" id="ARBA00023098"/>
    </source>
</evidence>
<evidence type="ECO:0000256" key="4">
    <source>
        <dbReference type="PROSITE-ProRule" id="PRU01161"/>
    </source>
</evidence>
<feature type="active site" description="Nucleophile" evidence="4">
    <location>
        <position position="66"/>
    </location>
</feature>
<dbReference type="PANTHER" id="PTHR14226">
    <property type="entry name" value="NEUROPATHY TARGET ESTERASE/SWISS CHEESE D.MELANOGASTER"/>
    <property type="match status" value="1"/>
</dbReference>
<keyword evidence="3 4" id="KW-0443">Lipid metabolism</keyword>
<dbReference type="PANTHER" id="PTHR14226:SF64">
    <property type="entry name" value="PNPLA DOMAIN-CONTAINING PROTEIN"/>
    <property type="match status" value="1"/>
</dbReference>
<dbReference type="InterPro" id="IPR002641">
    <property type="entry name" value="PNPLA_dom"/>
</dbReference>
<feature type="active site" description="Proton acceptor" evidence="4">
    <location>
        <position position="185"/>
    </location>
</feature>
<evidence type="ECO:0000313" key="7">
    <source>
        <dbReference type="EMBL" id="QNG54511.1"/>
    </source>
</evidence>
<evidence type="ECO:0000313" key="8">
    <source>
        <dbReference type="Proteomes" id="UP000515728"/>
    </source>
</evidence>
<accession>A0A7G7MP00</accession>
<dbReference type="Gene3D" id="3.40.1090.10">
    <property type="entry name" value="Cytosolic phospholipase A2 catalytic domain"/>
    <property type="match status" value="2"/>
</dbReference>
<dbReference type="EMBL" id="CP060131">
    <property type="protein sequence ID" value="QNG54511.1"/>
    <property type="molecule type" value="Genomic_DNA"/>
</dbReference>
<evidence type="ECO:0000256" key="5">
    <source>
        <dbReference type="SAM" id="MobiDB-lite"/>
    </source>
</evidence>
<keyword evidence="2 4" id="KW-0442">Lipid degradation</keyword>
<dbReference type="AlphaFoldDB" id="A0A7G7MP00"/>
<organism evidence="7 8">
    <name type="scientific">Pseudonocardia petroleophila</name>
    <dbReference type="NCBI Taxonomy" id="37331"/>
    <lineage>
        <taxon>Bacteria</taxon>
        <taxon>Bacillati</taxon>
        <taxon>Actinomycetota</taxon>
        <taxon>Actinomycetes</taxon>
        <taxon>Pseudonocardiales</taxon>
        <taxon>Pseudonocardiaceae</taxon>
        <taxon>Pseudonocardia</taxon>
    </lineage>
</organism>
<dbReference type="InterPro" id="IPR050301">
    <property type="entry name" value="NTE"/>
</dbReference>
<feature type="short sequence motif" description="GXGXXG" evidence="4">
    <location>
        <begin position="35"/>
        <end position="40"/>
    </location>
</feature>
<comment type="caution">
    <text evidence="4">Lacks conserved residue(s) required for the propagation of feature annotation.</text>
</comment>
<dbReference type="SUPFAM" id="SSF52151">
    <property type="entry name" value="FabD/lysophospholipase-like"/>
    <property type="match status" value="1"/>
</dbReference>
<evidence type="ECO:0000256" key="1">
    <source>
        <dbReference type="ARBA" id="ARBA00022801"/>
    </source>
</evidence>
<reference evidence="7 8" key="1">
    <citation type="submission" date="2020-08" db="EMBL/GenBank/DDBJ databases">
        <authorList>
            <person name="Mo P."/>
        </authorList>
    </citation>
    <scope>NUCLEOTIDE SEQUENCE [LARGE SCALE GENOMIC DNA]</scope>
    <source>
        <strain evidence="7 8">CGMCC 4.1532</strain>
    </source>
</reference>
<dbReference type="InterPro" id="IPR016035">
    <property type="entry name" value="Acyl_Trfase/lysoPLipase"/>
</dbReference>
<dbReference type="Pfam" id="PF01734">
    <property type="entry name" value="Patatin"/>
    <property type="match status" value="1"/>
</dbReference>
<evidence type="ECO:0000256" key="2">
    <source>
        <dbReference type="ARBA" id="ARBA00022963"/>
    </source>
</evidence>
<sequence length="328" mass="34089">MLPLPGDDEVLHALARRRDGGGRADGHRIALVVSGGGMRGVYAGGMAHALDDAGLGDCFDVVYGSSAGAYIGGALLLGDGRGAAHIFFEDMACRAFIDPRRLGTRRPMVSLDHLLGHILTVAKPLVWERLVGSPLRVVATAADDLTGHVLEPRSAPEWRLALRATAAIPVLAGPAVRLHGRRWIDGSVAEPLPVQRALRDGATHVLALLNRTLPELRAADPGAGPARWARALDRLAPGLGAMAQESARHGPSLAVLDDAGHPSRDGAHLLAVLPTDDVGVRGLTVDAARVERAARVGYASMQAALSRADGTAPGRPDRGRTGSVGSGP</sequence>
<keyword evidence="1 4" id="KW-0378">Hydrolase</keyword>